<feature type="binding site" evidence="3">
    <location>
        <position position="97"/>
    </location>
    <ligand>
        <name>substrate</name>
    </ligand>
</feature>
<dbReference type="Proteomes" id="UP001288320">
    <property type="component" value="Unassembled WGS sequence"/>
</dbReference>
<dbReference type="GeneID" id="92813555"/>
<dbReference type="Proteomes" id="UP001284901">
    <property type="component" value="Unassembled WGS sequence"/>
</dbReference>
<comment type="caution">
    <text evidence="5">The sequence shown here is derived from an EMBL/GenBank/DDBJ whole genome shotgun (WGS) entry which is preliminary data.</text>
</comment>
<reference evidence="5 7" key="1">
    <citation type="submission" date="2023-10" db="EMBL/GenBank/DDBJ databases">
        <title>Whole Genome based description of the genera Actinobaculum and Actinotignum reveals a complex phylogenetic relationship within the species included in the genus Actinotignum.</title>
        <authorList>
            <person name="Jensen C.S."/>
            <person name="Dargis R."/>
            <person name="Kemp M."/>
            <person name="Christensen J.J."/>
        </authorList>
    </citation>
    <scope>NUCLEOTIDE SEQUENCE</scope>
    <source>
        <strain evidence="6 7">SLA_B089</strain>
        <strain evidence="5">SLA_B245</strain>
    </source>
</reference>
<name>A0AAW9HKZ7_9ACTO</name>
<feature type="binding site" evidence="3">
    <location>
        <position position="148"/>
    </location>
    <ligand>
        <name>a divalent metal cation</name>
        <dbReference type="ChEBI" id="CHEBI:60240"/>
    </ligand>
</feature>
<evidence type="ECO:0000259" key="4">
    <source>
        <dbReference type="Pfam" id="PF08450"/>
    </source>
</evidence>
<dbReference type="EMBL" id="JAWNFV010000003">
    <property type="protein sequence ID" value="MDY5140086.1"/>
    <property type="molecule type" value="Genomic_DNA"/>
</dbReference>
<accession>A0AAW9HKZ7</accession>
<dbReference type="InterPro" id="IPR011042">
    <property type="entry name" value="6-blade_b-propeller_TolB-like"/>
</dbReference>
<feature type="binding site" evidence="3">
    <location>
        <position position="195"/>
    </location>
    <ligand>
        <name>a divalent metal cation</name>
        <dbReference type="ChEBI" id="CHEBI:60240"/>
    </ligand>
</feature>
<dbReference type="PANTHER" id="PTHR10907:SF47">
    <property type="entry name" value="REGUCALCIN"/>
    <property type="match status" value="1"/>
</dbReference>
<evidence type="ECO:0000256" key="3">
    <source>
        <dbReference type="PIRSR" id="PIRSR605511-2"/>
    </source>
</evidence>
<dbReference type="GO" id="GO:0004341">
    <property type="term" value="F:gluconolactonase activity"/>
    <property type="evidence" value="ECO:0007669"/>
    <property type="project" value="TreeGrafter"/>
</dbReference>
<feature type="domain" description="SMP-30/Gluconolactonase/LRE-like region" evidence="4">
    <location>
        <begin position="14"/>
        <end position="253"/>
    </location>
</feature>
<evidence type="ECO:0000313" key="6">
    <source>
        <dbReference type="EMBL" id="MDY5145740.1"/>
    </source>
</evidence>
<feature type="active site" description="Proton donor/acceptor" evidence="2">
    <location>
        <position position="195"/>
    </location>
</feature>
<feature type="binding site" evidence="3">
    <location>
        <position position="15"/>
    </location>
    <ligand>
        <name>a divalent metal cation</name>
        <dbReference type="ChEBI" id="CHEBI:60240"/>
    </ligand>
</feature>
<dbReference type="GO" id="GO:0005509">
    <property type="term" value="F:calcium ion binding"/>
    <property type="evidence" value="ECO:0007669"/>
    <property type="project" value="TreeGrafter"/>
</dbReference>
<comment type="similarity">
    <text evidence="1">Belongs to the SMP-30/CGR1 family.</text>
</comment>
<dbReference type="AlphaFoldDB" id="A0AAW9HKZ7"/>
<keyword evidence="3" id="KW-0862">Zinc</keyword>
<dbReference type="InterPro" id="IPR005511">
    <property type="entry name" value="SMP-30"/>
</dbReference>
<gene>
    <name evidence="5" type="ORF">R6G74_01975</name>
    <name evidence="6" type="ORF">R6P33_01715</name>
</gene>
<evidence type="ECO:0000256" key="1">
    <source>
        <dbReference type="ARBA" id="ARBA00008853"/>
    </source>
</evidence>
<evidence type="ECO:0000313" key="7">
    <source>
        <dbReference type="Proteomes" id="UP001284901"/>
    </source>
</evidence>
<dbReference type="Gene3D" id="2.120.10.30">
    <property type="entry name" value="TolB, C-terminal domain"/>
    <property type="match status" value="1"/>
</dbReference>
<dbReference type="GO" id="GO:0019853">
    <property type="term" value="P:L-ascorbic acid biosynthetic process"/>
    <property type="evidence" value="ECO:0007669"/>
    <property type="project" value="TreeGrafter"/>
</dbReference>
<evidence type="ECO:0000313" key="8">
    <source>
        <dbReference type="Proteomes" id="UP001288320"/>
    </source>
</evidence>
<dbReference type="PRINTS" id="PR01790">
    <property type="entry name" value="SMP30FAMILY"/>
</dbReference>
<keyword evidence="7" id="KW-1185">Reference proteome</keyword>
<organism evidence="5 8">
    <name type="scientific">Actinotignum timonense</name>
    <dbReference type="NCBI Taxonomy" id="1870995"/>
    <lineage>
        <taxon>Bacteria</taxon>
        <taxon>Bacillati</taxon>
        <taxon>Actinomycetota</taxon>
        <taxon>Actinomycetes</taxon>
        <taxon>Actinomycetales</taxon>
        <taxon>Actinomycetaceae</taxon>
        <taxon>Actinotignum</taxon>
    </lineage>
</organism>
<dbReference type="InterPro" id="IPR013658">
    <property type="entry name" value="SGL"/>
</dbReference>
<comment type="cofactor">
    <cofactor evidence="3">
        <name>Zn(2+)</name>
        <dbReference type="ChEBI" id="CHEBI:29105"/>
    </cofactor>
    <text evidence="3">Binds 1 divalent metal cation per subunit.</text>
</comment>
<dbReference type="SUPFAM" id="SSF63829">
    <property type="entry name" value="Calcium-dependent phosphotriesterase"/>
    <property type="match status" value="1"/>
</dbReference>
<feature type="binding site" evidence="3">
    <location>
        <position position="99"/>
    </location>
    <ligand>
        <name>substrate</name>
    </ligand>
</feature>
<dbReference type="EMBL" id="JAWNFY010000004">
    <property type="protein sequence ID" value="MDY5145740.1"/>
    <property type="molecule type" value="Genomic_DNA"/>
</dbReference>
<protein>
    <submittedName>
        <fullName evidence="5">SMP-30/gluconolactonase/LRE family protein</fullName>
    </submittedName>
</protein>
<sequence>MAFEQITDAVAFHAEGPVWSESWGGLRFVDMLAGDLLTLRSDGGVDRLATGSKIAAFVRPRTGGGYVVATERGLALADTATAAPRTAATLWNSPAYRMNEGTADPWGYLYAGSMPYTRDATTRGTARLYRISPTLEVSVVLSDVTTSNGIGFSPDRTRAYYIDTSTRAISVFEVDDAGALQHRSDFHRVEGASPDGLTVDSEGNVWVALNRAGIIRVLDLSGQIVQEYQLPVTGTTAVTLGGEDGKDVFVTVSRENDDSRGAGALWWMDGPVAGQPTLPFAG</sequence>
<proteinExistence type="inferred from homology"/>
<dbReference type="RefSeq" id="WP_087069930.1">
    <property type="nucleotide sequence ID" value="NZ_CAUPFC010000004.1"/>
</dbReference>
<evidence type="ECO:0000313" key="5">
    <source>
        <dbReference type="EMBL" id="MDY5140086.1"/>
    </source>
</evidence>
<dbReference type="PANTHER" id="PTHR10907">
    <property type="entry name" value="REGUCALCIN"/>
    <property type="match status" value="1"/>
</dbReference>
<keyword evidence="3" id="KW-0479">Metal-binding</keyword>
<dbReference type="Pfam" id="PF08450">
    <property type="entry name" value="SGL"/>
    <property type="match status" value="1"/>
</dbReference>
<evidence type="ECO:0000256" key="2">
    <source>
        <dbReference type="PIRSR" id="PIRSR605511-1"/>
    </source>
</evidence>